<dbReference type="InterPro" id="IPR051850">
    <property type="entry name" value="Polysacch_Lyase_4"/>
</dbReference>
<dbReference type="OrthoDB" id="2130367at2759"/>
<sequence length="687" mass="79269">MVDGEVQVLKKMGWNRSCWLAILLQFFLLAQCAVHRRQRIHKNSTSDDENYYPPVQLHLLEDHVVLDNGILNVTLSTPGGMITGIEYNGIDNLLEYEYKENNRGYWDLVWSKPDHQADVFDKLEGTDVYVITEEDNQVELSFVRTWDSSSDTGLPLNIDKRFVMLRGCSGFYSYAIFERLEGWPDVNISQGRIVFKLQHNLFQYMAVSDDRQRIMPTTHDREKGLVLDYPEAVFLTNPDNSFLRGEVDDKYQYSSDNKDSRVHGWICTDPATGFWVITPSNEFKTGGPVKQDLTSHAGPISLSMFFSTHYAGLPLIIEFRDGEPWKKVFGPVYMYLNSVLPDEDPLTLWADAKEQMLLETEKWPYDFPLSDDFPYADQRGTVTGRLLVRDNYINERLITANGAYIGLAPSGDPGFWQRENKGYQFWTESNALGYFVIKNIRAGNYSLYAWVPGFIGDYKYNIQITVLPGSKIRLRTLVYDPPRNGPTLWEIDIPDRTASEFFVPDPNPMLMNQLYVSQPDKFRQYGLWDRYTDLYPEDLVYTIESSIYQTDWYFAHVNRKVDNKTYVPTTWKIVFDLTYVDELSNYTLQLALASANEAELQVRINDETTEVPHFTTGLIGRDNAIARHGIHGLYWLYSVDVPGSLLVTSTNTIFLTQSRGLSPWRGIMYDYIRLEGPSSNNQTQKHK</sequence>
<dbReference type="CDD" id="cd10320">
    <property type="entry name" value="RGL4_N"/>
    <property type="match status" value="1"/>
</dbReference>
<keyword evidence="6" id="KW-0732">Signal</keyword>
<dbReference type="InterPro" id="IPR014718">
    <property type="entry name" value="GH-type_carb-bd"/>
</dbReference>
<dbReference type="PANTHER" id="PTHR32018">
    <property type="entry name" value="RHAMNOGALACTURONATE LYASE FAMILY PROTEIN"/>
    <property type="match status" value="1"/>
</dbReference>
<dbReference type="GO" id="GO:0102210">
    <property type="term" value="F:rhamnogalacturonan endolyase activity"/>
    <property type="evidence" value="ECO:0007669"/>
    <property type="project" value="UniProtKB-EC"/>
</dbReference>
<dbReference type="SUPFAM" id="SSF74650">
    <property type="entry name" value="Galactose mutarotase-like"/>
    <property type="match status" value="1"/>
</dbReference>
<dbReference type="Pfam" id="PF06045">
    <property type="entry name" value="Rhamnogal_lyase"/>
    <property type="match status" value="1"/>
</dbReference>
<dbReference type="InterPro" id="IPR013784">
    <property type="entry name" value="Carb-bd-like_fold"/>
</dbReference>
<evidence type="ECO:0000256" key="2">
    <source>
        <dbReference type="ARBA" id="ARBA00004613"/>
    </source>
</evidence>
<reference evidence="11" key="1">
    <citation type="submission" date="2025-08" db="UniProtKB">
        <authorList>
            <consortium name="RefSeq"/>
        </authorList>
    </citation>
    <scope>IDENTIFICATION</scope>
</reference>
<dbReference type="Gene3D" id="2.60.120.260">
    <property type="entry name" value="Galactose-binding domain-like"/>
    <property type="match status" value="1"/>
</dbReference>
<dbReference type="Proteomes" id="UP000504604">
    <property type="component" value="Linkage group LG15"/>
</dbReference>
<comment type="subcellular location">
    <subcellularLocation>
        <location evidence="2">Secreted</location>
    </subcellularLocation>
</comment>
<feature type="domain" description="Rhamnogalacturonan lyase" evidence="9">
    <location>
        <begin position="401"/>
        <end position="473"/>
    </location>
</feature>
<dbReference type="AlphaFoldDB" id="A0A6I9ULE7"/>
<feature type="domain" description="Rhamnogalacturonan lyase" evidence="8">
    <location>
        <begin position="487"/>
        <end position="674"/>
    </location>
</feature>
<evidence type="ECO:0000256" key="4">
    <source>
        <dbReference type="ARBA" id="ARBA00012437"/>
    </source>
</evidence>
<dbReference type="Pfam" id="PF14686">
    <property type="entry name" value="fn3_3"/>
    <property type="match status" value="1"/>
</dbReference>
<dbReference type="SUPFAM" id="SSF49785">
    <property type="entry name" value="Galactose-binding domain-like"/>
    <property type="match status" value="1"/>
</dbReference>
<dbReference type="CDD" id="cd10317">
    <property type="entry name" value="RGL4_C"/>
    <property type="match status" value="1"/>
</dbReference>
<dbReference type="PANTHER" id="PTHR32018:SF6">
    <property type="entry name" value="RHAMNOGALACTURONAN ENDOLYASE"/>
    <property type="match status" value="1"/>
</dbReference>
<dbReference type="RefSeq" id="XP_011099952.1">
    <property type="nucleotide sequence ID" value="XM_011101650.2"/>
</dbReference>
<dbReference type="InterPro" id="IPR008979">
    <property type="entry name" value="Galactose-bd-like_sf"/>
</dbReference>
<evidence type="ECO:0000256" key="6">
    <source>
        <dbReference type="ARBA" id="ARBA00022729"/>
    </source>
</evidence>
<dbReference type="CDD" id="cd10316">
    <property type="entry name" value="RGL4_M"/>
    <property type="match status" value="1"/>
</dbReference>
<dbReference type="KEGG" id="sind:105178225"/>
<comment type="similarity">
    <text evidence="3">Belongs to the polysaccharide lyase 4 family.</text>
</comment>
<evidence type="ECO:0000256" key="1">
    <source>
        <dbReference type="ARBA" id="ARBA00001324"/>
    </source>
</evidence>
<dbReference type="InParanoid" id="A0A6I9ULE7"/>
<dbReference type="GO" id="GO:0005576">
    <property type="term" value="C:extracellular region"/>
    <property type="evidence" value="ECO:0007669"/>
    <property type="project" value="UniProtKB-SubCell"/>
</dbReference>
<evidence type="ECO:0000313" key="10">
    <source>
        <dbReference type="Proteomes" id="UP000504604"/>
    </source>
</evidence>
<dbReference type="Pfam" id="PF14683">
    <property type="entry name" value="CBM-like"/>
    <property type="match status" value="1"/>
</dbReference>
<accession>A0A6I9ULE7</accession>
<dbReference type="EC" id="4.2.2.23" evidence="4"/>
<dbReference type="InterPro" id="IPR029411">
    <property type="entry name" value="RG-lyase_III"/>
</dbReference>
<dbReference type="GO" id="GO:0030246">
    <property type="term" value="F:carbohydrate binding"/>
    <property type="evidence" value="ECO:0007669"/>
    <property type="project" value="InterPro"/>
</dbReference>
<keyword evidence="5" id="KW-0964">Secreted</keyword>
<evidence type="ECO:0000259" key="8">
    <source>
        <dbReference type="Pfam" id="PF14683"/>
    </source>
</evidence>
<dbReference type="FunFam" id="2.60.40.1120:FF:000033">
    <property type="entry name" value="Rhamnogalacturonate lyase B"/>
    <property type="match status" value="1"/>
</dbReference>
<dbReference type="InterPro" id="IPR011013">
    <property type="entry name" value="Gal_mutarotase_sf_dom"/>
</dbReference>
<gene>
    <name evidence="11" type="primary">LOC105178225</name>
</gene>
<dbReference type="GeneID" id="105178225"/>
<dbReference type="FunCoup" id="A0A6I9ULE7">
    <property type="interactions" value="18"/>
</dbReference>
<dbReference type="Gene3D" id="2.60.40.1120">
    <property type="entry name" value="Carboxypeptidase-like, regulatory domain"/>
    <property type="match status" value="1"/>
</dbReference>
<name>A0A6I9ULE7_SESIN</name>
<evidence type="ECO:0000256" key="3">
    <source>
        <dbReference type="ARBA" id="ARBA00010418"/>
    </source>
</evidence>
<comment type="catalytic activity">
    <reaction evidence="1">
        <text>Endotype eliminative cleavage of L-alpha-rhamnopyranosyl-(1-&gt;4)-alpha-D-galactopyranosyluronic acid bonds of rhamnogalacturonan I domains in ramified hairy regions of pectin leaving L-rhamnopyranose at the reducing end and 4-deoxy-4,5-unsaturated D-galactopyranosyluronic acid at the non-reducing end.</text>
        <dbReference type="EC" id="4.2.2.23"/>
    </reaction>
</comment>
<dbReference type="GO" id="GO:0005975">
    <property type="term" value="P:carbohydrate metabolic process"/>
    <property type="evidence" value="ECO:0007669"/>
    <property type="project" value="InterPro"/>
</dbReference>
<evidence type="ECO:0000256" key="5">
    <source>
        <dbReference type="ARBA" id="ARBA00022525"/>
    </source>
</evidence>
<proteinExistence type="inferred from homology"/>
<keyword evidence="10" id="KW-1185">Reference proteome</keyword>
<evidence type="ECO:0000259" key="9">
    <source>
        <dbReference type="Pfam" id="PF14686"/>
    </source>
</evidence>
<dbReference type="SUPFAM" id="SSF49452">
    <property type="entry name" value="Starch-binding domain-like"/>
    <property type="match status" value="1"/>
</dbReference>
<dbReference type="InterPro" id="IPR029413">
    <property type="entry name" value="RG-lyase_II"/>
</dbReference>
<organism evidence="10 11">
    <name type="scientific">Sesamum indicum</name>
    <name type="common">Oriental sesame</name>
    <name type="synonym">Sesamum orientale</name>
    <dbReference type="NCBI Taxonomy" id="4182"/>
    <lineage>
        <taxon>Eukaryota</taxon>
        <taxon>Viridiplantae</taxon>
        <taxon>Streptophyta</taxon>
        <taxon>Embryophyta</taxon>
        <taxon>Tracheophyta</taxon>
        <taxon>Spermatophyta</taxon>
        <taxon>Magnoliopsida</taxon>
        <taxon>eudicotyledons</taxon>
        <taxon>Gunneridae</taxon>
        <taxon>Pentapetalae</taxon>
        <taxon>asterids</taxon>
        <taxon>lamiids</taxon>
        <taxon>Lamiales</taxon>
        <taxon>Pedaliaceae</taxon>
        <taxon>Sesamum</taxon>
    </lineage>
</organism>
<dbReference type="InterPro" id="IPR010325">
    <property type="entry name" value="Rhamnogal_lyase"/>
</dbReference>
<evidence type="ECO:0000256" key="7">
    <source>
        <dbReference type="ARBA" id="ARBA00023239"/>
    </source>
</evidence>
<dbReference type="Gene3D" id="2.70.98.10">
    <property type="match status" value="1"/>
</dbReference>
<keyword evidence="7 11" id="KW-0456">Lyase</keyword>
<evidence type="ECO:0000313" key="11">
    <source>
        <dbReference type="RefSeq" id="XP_011099952.1"/>
    </source>
</evidence>
<protein>
    <recommendedName>
        <fullName evidence="4">rhamnogalacturonan endolyase</fullName>
        <ecNumber evidence="4">4.2.2.23</ecNumber>
    </recommendedName>
</protein>